<feature type="compositionally biased region" description="Acidic residues" evidence="3">
    <location>
        <begin position="180"/>
        <end position="231"/>
    </location>
</feature>
<feature type="compositionally biased region" description="Basic and acidic residues" evidence="3">
    <location>
        <begin position="79"/>
        <end position="99"/>
    </location>
</feature>
<dbReference type="InterPro" id="IPR000504">
    <property type="entry name" value="RRM_dom"/>
</dbReference>
<dbReference type="InterPro" id="IPR035979">
    <property type="entry name" value="RBD_domain_sf"/>
</dbReference>
<evidence type="ECO:0000256" key="1">
    <source>
        <dbReference type="ARBA" id="ARBA00022884"/>
    </source>
</evidence>
<feature type="compositionally biased region" description="Basic and acidic residues" evidence="3">
    <location>
        <begin position="449"/>
        <end position="476"/>
    </location>
</feature>
<evidence type="ECO:0000259" key="4">
    <source>
        <dbReference type="PROSITE" id="PS50102"/>
    </source>
</evidence>
<feature type="compositionally biased region" description="Basic and acidic residues" evidence="3">
    <location>
        <begin position="128"/>
        <end position="137"/>
    </location>
</feature>
<dbReference type="EMBL" id="GL446473">
    <property type="protein sequence ID" value="EFN87744.1"/>
    <property type="molecule type" value="Genomic_DNA"/>
</dbReference>
<dbReference type="PROSITE" id="PS50102">
    <property type="entry name" value="RRM"/>
    <property type="match status" value="2"/>
</dbReference>
<dbReference type="InterPro" id="IPR052462">
    <property type="entry name" value="SLIRP/GR-RBP-like"/>
</dbReference>
<dbReference type="Proteomes" id="UP000008237">
    <property type="component" value="Unassembled WGS sequence"/>
</dbReference>
<dbReference type="SUPFAM" id="SSF54928">
    <property type="entry name" value="RNA-binding domain, RBD"/>
    <property type="match status" value="2"/>
</dbReference>
<dbReference type="InterPro" id="IPR012677">
    <property type="entry name" value="Nucleotide-bd_a/b_plait_sf"/>
</dbReference>
<organism evidence="6">
    <name type="scientific">Harpegnathos saltator</name>
    <name type="common">Jerdon's jumping ant</name>
    <dbReference type="NCBI Taxonomy" id="610380"/>
    <lineage>
        <taxon>Eukaryota</taxon>
        <taxon>Metazoa</taxon>
        <taxon>Ecdysozoa</taxon>
        <taxon>Arthropoda</taxon>
        <taxon>Hexapoda</taxon>
        <taxon>Insecta</taxon>
        <taxon>Pterygota</taxon>
        <taxon>Neoptera</taxon>
        <taxon>Endopterygota</taxon>
        <taxon>Hymenoptera</taxon>
        <taxon>Apocrita</taxon>
        <taxon>Aculeata</taxon>
        <taxon>Formicoidea</taxon>
        <taxon>Formicidae</taxon>
        <taxon>Ponerinae</taxon>
        <taxon>Ponerini</taxon>
        <taxon>Harpegnathos</taxon>
    </lineage>
</organism>
<feature type="compositionally biased region" description="Basic residues" evidence="3">
    <location>
        <begin position="100"/>
        <end position="110"/>
    </location>
</feature>
<dbReference type="CDD" id="cd12395">
    <property type="entry name" value="RRM2_RBM34"/>
    <property type="match status" value="1"/>
</dbReference>
<protein>
    <submittedName>
        <fullName evidence="5">RNA-binding protein 34</fullName>
    </submittedName>
</protein>
<sequence>MAKTSSGQNITSHITKKSLCLIKNGSVKKYKKPKFKNTPTGKVTLIDDMKAKNKNTPQKNFQKLAGVKDDQNLFKGKLKQLEGKENSPKEKQILEEKKTPKGKQIPKRKQIPNESQNKQSNKKINVKVKKELGKVSDSDSDSDIDEGIVPQEEISIINEVLDEEESDADIPDIFGASLGDDSDVDDSDVDFGNEFDEDFEDEEEEEDEQEEDEDSDDSKEEEDDDDSDEETTIGHLGIKMFKDASEKNEQAVKKSLSPEEQEEVDRKTIFIDNIPKETKITTLKKVFGQYGPIDNLRFRNIVPKNPKISKKVAAIKQDIHPKIVTVVAYIKYKSEESAKKALSMNGKKFEGNYVNVKIVAKLGQEKHNIKKSIFIGNLKFGMNTNDIWENFSKCGEIESVRLIRDKKTGQTRGFGYVNFKSEDAVTLALKLDGVEINNRPVRVRTCRAPSEKSQKSNNQKKEGKRILSNENNDNRPLKKFKNSRKTFAVERPTKEEAKDKQKKSQKNNTSLEGKISKSFQGQQADMKDKKKGSKFNKKKKEIAGKLIAKSKKQKA</sequence>
<feature type="region of interest" description="Disordered" evidence="3">
    <location>
        <begin position="443"/>
        <end position="555"/>
    </location>
</feature>
<reference evidence="5 6" key="1">
    <citation type="journal article" date="2010" name="Science">
        <title>Genomic comparison of the ants Camponotus floridanus and Harpegnathos saltator.</title>
        <authorList>
            <person name="Bonasio R."/>
            <person name="Zhang G."/>
            <person name="Ye C."/>
            <person name="Mutti N.S."/>
            <person name="Fang X."/>
            <person name="Qin N."/>
            <person name="Donahue G."/>
            <person name="Yang P."/>
            <person name="Li Q."/>
            <person name="Li C."/>
            <person name="Zhang P."/>
            <person name="Huang Z."/>
            <person name="Berger S.L."/>
            <person name="Reinberg D."/>
            <person name="Wang J."/>
            <person name="Liebig J."/>
        </authorList>
    </citation>
    <scope>NUCLEOTIDE SEQUENCE [LARGE SCALE GENOMIC DNA]</scope>
    <source>
        <strain evidence="5 6">R22 G/1</strain>
    </source>
</reference>
<evidence type="ECO:0000256" key="3">
    <source>
        <dbReference type="SAM" id="MobiDB-lite"/>
    </source>
</evidence>
<feature type="domain" description="RRM" evidence="4">
    <location>
        <begin position="371"/>
        <end position="448"/>
    </location>
</feature>
<dbReference type="PANTHER" id="PTHR48027">
    <property type="entry name" value="HETEROGENEOUS NUCLEAR RIBONUCLEOPROTEIN 87F-RELATED"/>
    <property type="match status" value="1"/>
</dbReference>
<name>E2B996_HARSA</name>
<dbReference type="STRING" id="610380.E2B996"/>
<feature type="compositionally biased region" description="Basic residues" evidence="3">
    <location>
        <begin position="529"/>
        <end position="540"/>
    </location>
</feature>
<accession>E2B996</accession>
<proteinExistence type="predicted"/>
<keyword evidence="6" id="KW-1185">Reference proteome</keyword>
<feature type="compositionally biased region" description="Acidic residues" evidence="3">
    <location>
        <begin position="160"/>
        <end position="170"/>
    </location>
</feature>
<feature type="region of interest" description="Disordered" evidence="3">
    <location>
        <begin position="46"/>
        <end position="240"/>
    </location>
</feature>
<feature type="compositionally biased region" description="Polar residues" evidence="3">
    <location>
        <begin position="506"/>
        <end position="523"/>
    </location>
</feature>
<dbReference type="CDD" id="cd12394">
    <property type="entry name" value="RRM1_RBM34"/>
    <property type="match status" value="1"/>
</dbReference>
<dbReference type="InterPro" id="IPR034221">
    <property type="entry name" value="RBM34_RRM2"/>
</dbReference>
<dbReference type="GO" id="GO:0003723">
    <property type="term" value="F:RNA binding"/>
    <property type="evidence" value="ECO:0007669"/>
    <property type="project" value="UniProtKB-UniRule"/>
</dbReference>
<dbReference type="AlphaFoldDB" id="E2B996"/>
<dbReference type="SMART" id="SM00360">
    <property type="entry name" value="RRM"/>
    <property type="match status" value="2"/>
</dbReference>
<dbReference type="OMA" id="WSECHSE"/>
<evidence type="ECO:0000313" key="6">
    <source>
        <dbReference type="Proteomes" id="UP000008237"/>
    </source>
</evidence>
<evidence type="ECO:0000313" key="5">
    <source>
        <dbReference type="EMBL" id="EFN87744.1"/>
    </source>
</evidence>
<gene>
    <name evidence="5" type="ORF">EAI_02673</name>
</gene>
<keyword evidence="1 2" id="KW-0694">RNA-binding</keyword>
<feature type="compositionally biased region" description="Basic and acidic residues" evidence="3">
    <location>
        <begin position="487"/>
        <end position="499"/>
    </location>
</feature>
<dbReference type="FunCoup" id="E2B996">
    <property type="interactions" value="491"/>
</dbReference>
<dbReference type="Gene3D" id="3.30.70.330">
    <property type="match status" value="2"/>
</dbReference>
<evidence type="ECO:0000256" key="2">
    <source>
        <dbReference type="PROSITE-ProRule" id="PRU00176"/>
    </source>
</evidence>
<dbReference type="InParanoid" id="E2B996"/>
<dbReference type="OrthoDB" id="442677at2759"/>
<feature type="domain" description="RRM" evidence="4">
    <location>
        <begin position="267"/>
        <end position="361"/>
    </location>
</feature>
<dbReference type="Pfam" id="PF00076">
    <property type="entry name" value="RRM_1"/>
    <property type="match status" value="2"/>
</dbReference>